<proteinExistence type="predicted"/>
<dbReference type="InterPro" id="IPR007267">
    <property type="entry name" value="GtrA_DPMS_TM"/>
</dbReference>
<dbReference type="GO" id="GO:0016740">
    <property type="term" value="F:transferase activity"/>
    <property type="evidence" value="ECO:0007669"/>
    <property type="project" value="UniProtKB-KW"/>
</dbReference>
<dbReference type="Pfam" id="PF00535">
    <property type="entry name" value="Glycos_transf_2"/>
    <property type="match status" value="1"/>
</dbReference>
<evidence type="ECO:0000256" key="3">
    <source>
        <dbReference type="ARBA" id="ARBA00022989"/>
    </source>
</evidence>
<dbReference type="RefSeq" id="WP_158199163.1">
    <property type="nucleotide sequence ID" value="NZ_CP046973.1"/>
</dbReference>
<accession>A0A857D0T5</accession>
<gene>
    <name evidence="8" type="ORF">GQR42_05225</name>
</gene>
<sequence>MLTKIYNNKIFRFLIAGGVAFLINLFLIYWFIDDLGFNTPFLKNVANVISIEISLIASFFIYRIWVWTGGDWTIRDVILIQLPLYHLSAGLAVLLRVFLIFPFLNWLGISPGVNTMIGVLVGASINYVASDSLVFKPKNKTNETEMYYPEGLAPAFEMDGYSHPRQSRDNYAVKTLSIVIPAYNEEDCIESTTNLISERLKEDRIDYEILVVNDNSKDNTEAVLQKINQENPRIRYINNYYPNGFGFAVRCGLENFSGDAVAVVMADNSDSPDNMVDYYYKLQEGYDCVFGSRFIKGGKVIDYPIHKLFINRLANLFIQVLFGLKFNDTTNAFKIYRKEVIEGISPLLSHHFNLTVEMPLKAIVRGYSYTTIPITWRNRTTGVSKLKLKEMGSRYLFIVLSIWLEKHFSRGDYKRKQKKNQVV</sequence>
<feature type="transmembrane region" description="Helical" evidence="5">
    <location>
        <begin position="44"/>
        <end position="65"/>
    </location>
</feature>
<feature type="transmembrane region" description="Helical" evidence="5">
    <location>
        <begin position="77"/>
        <end position="101"/>
    </location>
</feature>
<dbReference type="Gene3D" id="3.90.550.10">
    <property type="entry name" value="Spore Coat Polysaccharide Biosynthesis Protein SpsA, Chain A"/>
    <property type="match status" value="1"/>
</dbReference>
<keyword evidence="8" id="KW-0808">Transferase</keyword>
<dbReference type="AlphaFoldDB" id="A0A857D0T5"/>
<dbReference type="SUPFAM" id="SSF53448">
    <property type="entry name" value="Nucleotide-diphospho-sugar transferases"/>
    <property type="match status" value="1"/>
</dbReference>
<organism evidence="8 9">
    <name type="scientific">Microcystis aeruginosa FD4</name>
    <dbReference type="NCBI Taxonomy" id="2686288"/>
    <lineage>
        <taxon>Bacteria</taxon>
        <taxon>Bacillati</taxon>
        <taxon>Cyanobacteriota</taxon>
        <taxon>Cyanophyceae</taxon>
        <taxon>Oscillatoriophycideae</taxon>
        <taxon>Chroococcales</taxon>
        <taxon>Microcystaceae</taxon>
        <taxon>Microcystis</taxon>
    </lineage>
</organism>
<dbReference type="PANTHER" id="PTHR48090">
    <property type="entry name" value="UNDECAPRENYL-PHOSPHATE 4-DEOXY-4-FORMAMIDO-L-ARABINOSE TRANSFERASE-RELATED"/>
    <property type="match status" value="1"/>
</dbReference>
<keyword evidence="4 5" id="KW-0472">Membrane</keyword>
<dbReference type="CDD" id="cd04179">
    <property type="entry name" value="DPM_DPG-synthase_like"/>
    <property type="match status" value="1"/>
</dbReference>
<evidence type="ECO:0000259" key="7">
    <source>
        <dbReference type="Pfam" id="PF04138"/>
    </source>
</evidence>
<evidence type="ECO:0000256" key="2">
    <source>
        <dbReference type="ARBA" id="ARBA00022692"/>
    </source>
</evidence>
<comment type="subcellular location">
    <subcellularLocation>
        <location evidence="1">Membrane</location>
        <topology evidence="1">Multi-pass membrane protein</topology>
    </subcellularLocation>
</comment>
<dbReference type="InterPro" id="IPR029044">
    <property type="entry name" value="Nucleotide-diphossugar_trans"/>
</dbReference>
<dbReference type="EMBL" id="CP046973">
    <property type="protein sequence ID" value="QGZ89085.1"/>
    <property type="molecule type" value="Genomic_DNA"/>
</dbReference>
<evidence type="ECO:0000313" key="8">
    <source>
        <dbReference type="EMBL" id="QGZ89085.1"/>
    </source>
</evidence>
<dbReference type="GO" id="GO:0000271">
    <property type="term" value="P:polysaccharide biosynthetic process"/>
    <property type="evidence" value="ECO:0007669"/>
    <property type="project" value="InterPro"/>
</dbReference>
<feature type="domain" description="GtrA/DPMS transmembrane" evidence="7">
    <location>
        <begin position="12"/>
        <end position="135"/>
    </location>
</feature>
<dbReference type="GO" id="GO:0016020">
    <property type="term" value="C:membrane"/>
    <property type="evidence" value="ECO:0007669"/>
    <property type="project" value="UniProtKB-SubCell"/>
</dbReference>
<dbReference type="Proteomes" id="UP000438345">
    <property type="component" value="Chromosome"/>
</dbReference>
<dbReference type="InterPro" id="IPR050256">
    <property type="entry name" value="Glycosyltransferase_2"/>
</dbReference>
<protein>
    <submittedName>
        <fullName evidence="8">Glycosyltransferase</fullName>
    </submittedName>
</protein>
<dbReference type="PANTHER" id="PTHR48090:SF7">
    <property type="entry name" value="RFBJ PROTEIN"/>
    <property type="match status" value="1"/>
</dbReference>
<evidence type="ECO:0000256" key="4">
    <source>
        <dbReference type="ARBA" id="ARBA00023136"/>
    </source>
</evidence>
<evidence type="ECO:0000256" key="1">
    <source>
        <dbReference type="ARBA" id="ARBA00004141"/>
    </source>
</evidence>
<evidence type="ECO:0000313" key="9">
    <source>
        <dbReference type="Proteomes" id="UP000438345"/>
    </source>
</evidence>
<reference evidence="8 9" key="1">
    <citation type="submission" date="2019-12" db="EMBL/GenBank/DDBJ databases">
        <title>Complete genome sequence of Microcystis aeruginosa strain FD4.</title>
        <authorList>
            <person name="Urakawa H."/>
        </authorList>
    </citation>
    <scope>NUCLEOTIDE SEQUENCE [LARGE SCALE GENOMIC DNA]</scope>
    <source>
        <strain evidence="8 9">FD4</strain>
    </source>
</reference>
<evidence type="ECO:0000259" key="6">
    <source>
        <dbReference type="Pfam" id="PF00535"/>
    </source>
</evidence>
<feature type="transmembrane region" description="Helical" evidence="5">
    <location>
        <begin position="12"/>
        <end position="32"/>
    </location>
</feature>
<evidence type="ECO:0000256" key="5">
    <source>
        <dbReference type="SAM" id="Phobius"/>
    </source>
</evidence>
<keyword evidence="2 5" id="KW-0812">Transmembrane</keyword>
<dbReference type="InterPro" id="IPR001173">
    <property type="entry name" value="Glyco_trans_2-like"/>
</dbReference>
<feature type="transmembrane region" description="Helical" evidence="5">
    <location>
        <begin position="107"/>
        <end position="129"/>
    </location>
</feature>
<keyword evidence="3 5" id="KW-1133">Transmembrane helix</keyword>
<feature type="domain" description="Glycosyltransferase 2-like" evidence="6">
    <location>
        <begin position="177"/>
        <end position="342"/>
    </location>
</feature>
<name>A0A857D0T5_MICAE</name>
<dbReference type="Pfam" id="PF04138">
    <property type="entry name" value="GtrA_DPMS_TM"/>
    <property type="match status" value="1"/>
</dbReference>